<evidence type="ECO:0000313" key="5">
    <source>
        <dbReference type="Proteomes" id="UP000396862"/>
    </source>
</evidence>
<dbReference type="Proteomes" id="UP000240621">
    <property type="component" value="Unassembled WGS sequence"/>
</dbReference>
<dbReference type="OrthoDB" id="9810648at2"/>
<name>A0A2P8CJH8_9BACT</name>
<organism evidence="3 4">
    <name type="scientific">Prolixibacter denitrificans</name>
    <dbReference type="NCBI Taxonomy" id="1541063"/>
    <lineage>
        <taxon>Bacteria</taxon>
        <taxon>Pseudomonadati</taxon>
        <taxon>Bacteroidota</taxon>
        <taxon>Bacteroidia</taxon>
        <taxon>Marinilabiliales</taxon>
        <taxon>Prolixibacteraceae</taxon>
        <taxon>Prolixibacter</taxon>
    </lineage>
</organism>
<dbReference type="RefSeq" id="WP_106540184.1">
    <property type="nucleotide sequence ID" value="NZ_BLAU01000001.1"/>
</dbReference>
<dbReference type="EMBL" id="PYGC01000001">
    <property type="protein sequence ID" value="PSK85114.1"/>
    <property type="molecule type" value="Genomic_DNA"/>
</dbReference>
<evidence type="ECO:0000313" key="4">
    <source>
        <dbReference type="Proteomes" id="UP000240621"/>
    </source>
</evidence>
<dbReference type="EMBL" id="BLAU01000001">
    <property type="protein sequence ID" value="GET23656.1"/>
    <property type="molecule type" value="Genomic_DNA"/>
</dbReference>
<dbReference type="InterPro" id="IPR000086">
    <property type="entry name" value="NUDIX_hydrolase_dom"/>
</dbReference>
<evidence type="ECO:0000313" key="3">
    <source>
        <dbReference type="EMBL" id="PSK85114.1"/>
    </source>
</evidence>
<dbReference type="Pfam" id="PF00293">
    <property type="entry name" value="NUDIX"/>
    <property type="match status" value="1"/>
</dbReference>
<accession>A0A2P8CJH8</accession>
<dbReference type="Gene3D" id="3.90.79.10">
    <property type="entry name" value="Nucleoside Triphosphate Pyrophosphohydrolase"/>
    <property type="match status" value="1"/>
</dbReference>
<gene>
    <name evidence="3" type="ORF">CLV93_10166</name>
    <name evidence="2" type="ORF">JCM18694_39020</name>
</gene>
<sequence length="151" mass="17647">MKGDFTIRVYGLILKGRNVLLTDEFQLGQPMTKFPGGGLEYGEGTIDCLRREFREEMQQEIKNIQHFYTTDFFQQAKFFEETQLMSIYYRADFTNELSTDFPVSGEQDYSNLNTNGDMHFRWCPIENIGQQLSFPVDQKVGNMLQQMDGIH</sequence>
<comment type="caution">
    <text evidence="3">The sequence shown here is derived from an EMBL/GenBank/DDBJ whole genome shotgun (WGS) entry which is preliminary data.</text>
</comment>
<feature type="domain" description="Nudix hydrolase" evidence="1">
    <location>
        <begin position="9"/>
        <end position="130"/>
    </location>
</feature>
<proteinExistence type="predicted"/>
<keyword evidence="5" id="KW-1185">Reference proteome</keyword>
<reference evidence="2 5" key="2">
    <citation type="submission" date="2019-10" db="EMBL/GenBank/DDBJ databases">
        <title>Prolixibacter strains distinguished by the presence of nitrate reductase genes were adept at nitrate-dependent anaerobic corrosion of metallic iron and carbon steel.</title>
        <authorList>
            <person name="Iino T."/>
            <person name="Shono N."/>
            <person name="Ito K."/>
            <person name="Nakamura R."/>
            <person name="Sueoka K."/>
            <person name="Harayama S."/>
            <person name="Ohkuma M."/>
        </authorList>
    </citation>
    <scope>NUCLEOTIDE SEQUENCE [LARGE SCALE GENOMIC DNA]</scope>
    <source>
        <strain evidence="2 5">MIC1-1</strain>
    </source>
</reference>
<dbReference type="Proteomes" id="UP000396862">
    <property type="component" value="Unassembled WGS sequence"/>
</dbReference>
<dbReference type="InterPro" id="IPR015797">
    <property type="entry name" value="NUDIX_hydrolase-like_dom_sf"/>
</dbReference>
<evidence type="ECO:0000259" key="1">
    <source>
        <dbReference type="Pfam" id="PF00293"/>
    </source>
</evidence>
<dbReference type="AlphaFoldDB" id="A0A2P8CJH8"/>
<evidence type="ECO:0000313" key="2">
    <source>
        <dbReference type="EMBL" id="GET23656.1"/>
    </source>
</evidence>
<protein>
    <submittedName>
        <fullName evidence="3">NUDIX domain-containing protein</fullName>
    </submittedName>
</protein>
<dbReference type="SUPFAM" id="SSF55811">
    <property type="entry name" value="Nudix"/>
    <property type="match status" value="1"/>
</dbReference>
<reference evidence="3 4" key="1">
    <citation type="submission" date="2018-03" db="EMBL/GenBank/DDBJ databases">
        <title>Genomic Encyclopedia of Archaeal and Bacterial Type Strains, Phase II (KMG-II): from individual species to whole genera.</title>
        <authorList>
            <person name="Goeker M."/>
        </authorList>
    </citation>
    <scope>NUCLEOTIDE SEQUENCE [LARGE SCALE GENOMIC DNA]</scope>
    <source>
        <strain evidence="3 4">DSM 27267</strain>
    </source>
</reference>